<evidence type="ECO:0000256" key="4">
    <source>
        <dbReference type="ARBA" id="ARBA00022729"/>
    </source>
</evidence>
<keyword evidence="3" id="KW-0813">Transport</keyword>
<sequence length="772" mass="86774">MSLIPVLTGGDAIGVSACRPWPVLPSVPSSTASGHRFGSRAAHFALHFGPCLFFRFPFLLSLLLLLTACGSEQNDPYPRAERGQNILYSAFTERPKHLDPVQSYTEDEITFTAQIYEPPLQYHYLKRPYTLIPLTSDAVPAPRYYDDSGRELPATAPAEAIAHSVYEIRLRPGIRYQPHPAFASDATGQPLYRDLDSEQLRGIETIADFRMTASRELVADDYIYEIKRLAHPRLHSPIFGMMAERIVGLRELGAALQAEARTLPPDAWIDLDRFALSGVTRVDRHTYRITLRGKYPQFVYWLAMPFFAPVPREVDRFYHQPGMAAKNLTLDWYPVGTGPFMLTQNNPNSRMLLERNPNFHGEAYPCQGDPEDQTDGLLADCGKALPFIDQAVFSREKESIPYWNKFLQGYYDASGISSDSFDQAVRLGVGGDVQLSDEMRGKGIRLLTSVRASIFYMGFNMLDPVVGGLAEEQTKLRQALSIAIDQEEFISIFMNGRGIAANGPLPPGIFGHVEGEAGINPVVYDWVDGQARRKPLEVAKKLLAEAGWPNGRHASTGEPLVLNLDTTSGGMGDKSRLDWLTRQFAKLDIQLVVRSTDFNRFQEKVRKGAVQLYYLGWNADYPDPENFLFLLASRESKVAKGGENASNYANPAFDQLFEQMKNLESEGPQGVERLAIIRQAVALLQHDAPWIYGFHPTSYTLSHVWLKNRKPTEVGHNTLKYQRIDVAERQRLRQEWNRPVLWPLAAMAVLLLAVLLPAALGYRRRERSTARG</sequence>
<dbReference type="RefSeq" id="WP_169071727.1">
    <property type="nucleotide sequence ID" value="NZ_SPMX01000076.1"/>
</dbReference>
<dbReference type="Proteomes" id="UP000886469">
    <property type="component" value="Unassembled WGS sequence"/>
</dbReference>
<dbReference type="Gene3D" id="3.10.105.10">
    <property type="entry name" value="Dipeptide-binding Protein, Domain 3"/>
    <property type="match status" value="1"/>
</dbReference>
<dbReference type="CDD" id="cd08505">
    <property type="entry name" value="PBP2_NikA_DppA_OppA_like_18"/>
    <property type="match status" value="1"/>
</dbReference>
<name>A0ABX1TE96_9PROT</name>
<dbReference type="PANTHER" id="PTHR30290">
    <property type="entry name" value="PERIPLASMIC BINDING COMPONENT OF ABC TRANSPORTER"/>
    <property type="match status" value="1"/>
</dbReference>
<feature type="domain" description="Solute-binding protein family 5" evidence="6">
    <location>
        <begin position="216"/>
        <end position="633"/>
    </location>
</feature>
<keyword evidence="8" id="KW-1185">Reference proteome</keyword>
<proteinExistence type="inferred from homology"/>
<protein>
    <submittedName>
        <fullName evidence="7">Peptide ABC transporter substrate-binding protein</fullName>
    </submittedName>
</protein>
<dbReference type="SUPFAM" id="SSF53850">
    <property type="entry name" value="Periplasmic binding protein-like II"/>
    <property type="match status" value="1"/>
</dbReference>
<dbReference type="PANTHER" id="PTHR30290:SF10">
    <property type="entry name" value="PERIPLASMIC OLIGOPEPTIDE-BINDING PROTEIN-RELATED"/>
    <property type="match status" value="1"/>
</dbReference>
<dbReference type="Gene3D" id="3.40.190.10">
    <property type="entry name" value="Periplasmic binding protein-like II"/>
    <property type="match status" value="1"/>
</dbReference>
<dbReference type="Pfam" id="PF00496">
    <property type="entry name" value="SBP_bac_5"/>
    <property type="match status" value="1"/>
</dbReference>
<evidence type="ECO:0000256" key="5">
    <source>
        <dbReference type="SAM" id="Phobius"/>
    </source>
</evidence>
<dbReference type="InterPro" id="IPR000914">
    <property type="entry name" value="SBP_5_dom"/>
</dbReference>
<evidence type="ECO:0000313" key="7">
    <source>
        <dbReference type="EMBL" id="NMQ07408.1"/>
    </source>
</evidence>
<evidence type="ECO:0000256" key="3">
    <source>
        <dbReference type="ARBA" id="ARBA00022448"/>
    </source>
</evidence>
<keyword evidence="5" id="KW-0812">Transmembrane</keyword>
<comment type="subcellular location">
    <subcellularLocation>
        <location evidence="1">Cell envelope</location>
    </subcellularLocation>
</comment>
<accession>A0ABX1TE96</accession>
<keyword evidence="5" id="KW-0472">Membrane</keyword>
<keyword evidence="4" id="KW-0732">Signal</keyword>
<feature type="transmembrane region" description="Helical" evidence="5">
    <location>
        <begin position="740"/>
        <end position="762"/>
    </location>
</feature>
<gene>
    <name evidence="7" type="ORF">E4Q08_20265</name>
</gene>
<comment type="similarity">
    <text evidence="2">Belongs to the bacterial solute-binding protein 5 family.</text>
</comment>
<evidence type="ECO:0000313" key="8">
    <source>
        <dbReference type="Proteomes" id="UP000886469"/>
    </source>
</evidence>
<evidence type="ECO:0000259" key="6">
    <source>
        <dbReference type="Pfam" id="PF00496"/>
    </source>
</evidence>
<dbReference type="EMBL" id="SPMX01000076">
    <property type="protein sequence ID" value="NMQ07408.1"/>
    <property type="molecule type" value="Genomic_DNA"/>
</dbReference>
<comment type="caution">
    <text evidence="7">The sequence shown here is derived from an EMBL/GenBank/DDBJ whole genome shotgun (WGS) entry which is preliminary data.</text>
</comment>
<dbReference type="InterPro" id="IPR039424">
    <property type="entry name" value="SBP_5"/>
</dbReference>
<keyword evidence="5" id="KW-1133">Transmembrane helix</keyword>
<evidence type="ECO:0000256" key="1">
    <source>
        <dbReference type="ARBA" id="ARBA00004196"/>
    </source>
</evidence>
<organism evidence="7 8">
    <name type="scientific">Candidatus Accumulibacter contiguus</name>
    <dbReference type="NCBI Taxonomy" id="2954381"/>
    <lineage>
        <taxon>Bacteria</taxon>
        <taxon>Pseudomonadati</taxon>
        <taxon>Pseudomonadota</taxon>
        <taxon>Betaproteobacteria</taxon>
        <taxon>Candidatus Accumulibacter</taxon>
    </lineage>
</organism>
<reference evidence="7" key="1">
    <citation type="submission" date="2019-03" db="EMBL/GenBank/DDBJ databases">
        <title>Metabolic reconstructions from genomes of highly enriched 'Candidatus Accumulibacter' and 'Candidatus Competibacter' bioreactor populations.</title>
        <authorList>
            <person name="Annavajhala M.K."/>
            <person name="Welles L."/>
            <person name="Abbas B."/>
            <person name="Sorokin D."/>
            <person name="Park H."/>
            <person name="Van Loosdrecht M."/>
            <person name="Chandran K."/>
        </authorList>
    </citation>
    <scope>NUCLEOTIDE SEQUENCE</scope>
    <source>
        <strain evidence="7">SBR_L</strain>
    </source>
</reference>
<evidence type="ECO:0000256" key="2">
    <source>
        <dbReference type="ARBA" id="ARBA00005695"/>
    </source>
</evidence>